<protein>
    <submittedName>
        <fullName evidence="1">Uncharacterized protein</fullName>
    </submittedName>
</protein>
<proteinExistence type="predicted"/>
<dbReference type="EMBL" id="CP024608">
    <property type="protein sequence ID" value="ATQ78944.1"/>
    <property type="molecule type" value="Genomic_DNA"/>
</dbReference>
<sequence length="686" mass="75218">MNKSTYPQYNVPLTFGQVFAPGAFPAAGGLTGVYAGAALPLQVNIKARHADGSVRHAIITAVLPQMAAGQNGTLALNAAAAPPPAAATGPDALLASGFDATVKLTLAGQLYTASAAELLRGTAYQTWLSGPMVNEWQVSAPFKSAAGVNHPHLSARFAIRSYRSSSDARGKVRVDVTVENNWAYEPAPKTFTYDAEVLIRGKSIYNIAALPHYHHARWRKVFWPELEPSVHIKHDTAYLIAAKAVPNYDQSLTISPDALTTMKTAWDTAKAGPMGMAMVDKYMPATGGRPDIGLNHAWGAMYLLSMDERAKEVTVGLSDLSGSWPMHYRDRNTGQPVSIFEYPYVRDVRISSDSYNRALNRWEDMPQCTPAIECKTPYTPETAHHPSFSYLPYLVTGDTYHLDELHFWANWNLITQNPAYRRHATGLVMSHQVRGQAWSLRSLTQAAYIAPDDHPLKGYFNKIVDNNVDWYTATYVTGNSNQLGFLDNSGGSAVVYGGPGGPKTGMAPWQDDFFTSSVGQAYELGFTKSKTLLDWKARFPVGRMTAPGYCWVDGAEYALSVRATATSPYFTTFGQAWQATVRAADNTDLVNSTGQRYVDQPCGSQLQADWRTQRDRDEKRARAPWLAGEMTGYASSPEGFPANMQPALAMAASTGIPNARAAWDVFARRALKPDYTKRPQFAIVPR</sequence>
<reference evidence="1" key="1">
    <citation type="submission" date="2017-10" db="EMBL/GenBank/DDBJ databases">
        <title>Massilia psychrophilum sp. nov., a novel purple-pigmented bacterium isolated from Tianshan glacier, Xinjiang Municipality, China.</title>
        <authorList>
            <person name="Wang H."/>
        </authorList>
    </citation>
    <scope>NUCLEOTIDE SEQUENCE [LARGE SCALE GENOMIC DNA]</scope>
    <source>
        <strain evidence="1">B2</strain>
    </source>
</reference>
<organism evidence="1 2">
    <name type="scientific">Massilia violaceinigra</name>
    <dbReference type="NCBI Taxonomy" id="2045208"/>
    <lineage>
        <taxon>Bacteria</taxon>
        <taxon>Pseudomonadati</taxon>
        <taxon>Pseudomonadota</taxon>
        <taxon>Betaproteobacteria</taxon>
        <taxon>Burkholderiales</taxon>
        <taxon>Oxalobacteraceae</taxon>
        <taxon>Telluria group</taxon>
        <taxon>Massilia</taxon>
    </lineage>
</organism>
<gene>
    <name evidence="1" type="ORF">CR152_17235</name>
</gene>
<accession>A0A2D2DVE7</accession>
<dbReference type="AlphaFoldDB" id="A0A2D2DVE7"/>
<evidence type="ECO:0000313" key="2">
    <source>
        <dbReference type="Proteomes" id="UP000229897"/>
    </source>
</evidence>
<dbReference type="Proteomes" id="UP000229897">
    <property type="component" value="Chromosome"/>
</dbReference>
<dbReference type="OrthoDB" id="5509507at2"/>
<name>A0A2D2DVE7_9BURK</name>
<evidence type="ECO:0000313" key="1">
    <source>
        <dbReference type="EMBL" id="ATQ78944.1"/>
    </source>
</evidence>
<keyword evidence="2" id="KW-1185">Reference proteome</keyword>
<dbReference type="KEGG" id="mass:CR152_17235"/>